<sequence>MENAIYWKGVQVGIEVSGRFLWFPSAPQEAISAYS</sequence>
<evidence type="ECO:0000313" key="1">
    <source>
        <dbReference type="EMBL" id="CAJ0806199.1"/>
    </source>
</evidence>
<dbReference type="Proteomes" id="UP001189773">
    <property type="component" value="Unassembled WGS sequence"/>
</dbReference>
<name>A0ABM9JWG8_9RALS</name>
<comment type="caution">
    <text evidence="1">The sequence shown here is derived from an EMBL/GenBank/DDBJ whole genome shotgun (WGS) entry which is preliminary data.</text>
</comment>
<proteinExistence type="predicted"/>
<evidence type="ECO:0000313" key="2">
    <source>
        <dbReference type="Proteomes" id="UP001189773"/>
    </source>
</evidence>
<reference evidence="1 2" key="1">
    <citation type="submission" date="2023-07" db="EMBL/GenBank/DDBJ databases">
        <authorList>
            <person name="Peeters C."/>
        </authorList>
    </citation>
    <scope>NUCLEOTIDE SEQUENCE [LARGE SCALE GENOMIC DNA]</scope>
    <source>
        <strain evidence="1 2">LMG 18095</strain>
    </source>
</reference>
<organism evidence="1 2">
    <name type="scientific">Ralstonia thomasii</name>
    <dbReference type="NCBI Taxonomy" id="3058596"/>
    <lineage>
        <taxon>Bacteria</taxon>
        <taxon>Pseudomonadati</taxon>
        <taxon>Pseudomonadota</taxon>
        <taxon>Betaproteobacteria</taxon>
        <taxon>Burkholderiales</taxon>
        <taxon>Burkholderiaceae</taxon>
        <taxon>Ralstonia</taxon>
    </lineage>
</organism>
<dbReference type="EMBL" id="CATZAR010000021">
    <property type="protein sequence ID" value="CAJ0806199.1"/>
    <property type="molecule type" value="Genomic_DNA"/>
</dbReference>
<gene>
    <name evidence="1" type="ORF">LMG18095_04400</name>
</gene>
<protein>
    <submittedName>
        <fullName evidence="1">Uncharacterized protein</fullName>
    </submittedName>
</protein>
<accession>A0ABM9JWG8</accession>
<keyword evidence="2" id="KW-1185">Reference proteome</keyword>